<dbReference type="AlphaFoldDB" id="A0A8T3YNI7"/>
<evidence type="ECO:0000313" key="2">
    <source>
        <dbReference type="Proteomes" id="UP000732298"/>
    </source>
</evidence>
<protein>
    <submittedName>
        <fullName evidence="1">Uncharacterized protein</fullName>
    </submittedName>
</protein>
<dbReference type="Proteomes" id="UP000732298">
    <property type="component" value="Unassembled WGS sequence"/>
</dbReference>
<sequence>MVLNTGNAGRRGIEREILAIVNERWPTSALEIARHFREDTSSRGKRKKHSTKYAYYLKKLVAKRLVLSKRFGHALVVWPVQAEAYRTIHRILKEAGDA</sequence>
<dbReference type="EMBL" id="JACQPB010000033">
    <property type="protein sequence ID" value="MBI4210391.1"/>
    <property type="molecule type" value="Genomic_DNA"/>
</dbReference>
<proteinExistence type="predicted"/>
<evidence type="ECO:0000313" key="1">
    <source>
        <dbReference type="EMBL" id="MBI4210391.1"/>
    </source>
</evidence>
<organism evidence="1 2">
    <name type="scientific">Candidatus Iainarchaeum sp</name>
    <dbReference type="NCBI Taxonomy" id="3101447"/>
    <lineage>
        <taxon>Archaea</taxon>
        <taxon>Candidatus Iainarchaeota</taxon>
        <taxon>Candidatus Iainarchaeia</taxon>
        <taxon>Candidatus Iainarchaeales</taxon>
        <taxon>Candidatus Iainarchaeaceae</taxon>
        <taxon>Candidatus Iainarchaeum</taxon>
    </lineage>
</organism>
<comment type="caution">
    <text evidence="1">The sequence shown here is derived from an EMBL/GenBank/DDBJ whole genome shotgun (WGS) entry which is preliminary data.</text>
</comment>
<name>A0A8T3YNI7_9ARCH</name>
<accession>A0A8T3YNI7</accession>
<gene>
    <name evidence="1" type="ORF">HY544_02700</name>
</gene>
<reference evidence="1" key="1">
    <citation type="submission" date="2020-07" db="EMBL/GenBank/DDBJ databases">
        <title>Huge and variable diversity of episymbiotic CPR bacteria and DPANN archaea in groundwater ecosystems.</title>
        <authorList>
            <person name="He C.Y."/>
            <person name="Keren R."/>
            <person name="Whittaker M."/>
            <person name="Farag I.F."/>
            <person name="Doudna J."/>
            <person name="Cate J.H.D."/>
            <person name="Banfield J.F."/>
        </authorList>
    </citation>
    <scope>NUCLEOTIDE SEQUENCE</scope>
    <source>
        <strain evidence="1">NC_groundwater_1296_Ag_S-0.2um_52_80</strain>
    </source>
</reference>